<dbReference type="PANTHER" id="PTHR34351:SF1">
    <property type="entry name" value="SLR1927 PROTEIN"/>
    <property type="match status" value="1"/>
</dbReference>
<sequence>MSYINFTPLGYLLIFFDIVLYLIGLNVSSTPILLFSTFVMGLYLINLLEIIFQPLNLRVKVQMPLLVRENEYDFIGIYLENDSKIPKGQILINLQNKTPIGGLRGKEKKEIALYFHFKKRGVFSLKNLNLRFTGSLGLLYLSKNYRVNGVSYVYPLFYPLPQEIYLVDGEGNKTSFSFPSVVGEEFHSLRDYQPQDPLKIVAWKASAKKGKLLSKNFEKLKKGSLRVLIDNMVEKKDSISEDEFDQLLRFVHSLLIPAFSLNIPISIKNLKDEEFIPNSLDDLRRYLAEIQLIERKDFVIEDYDYDLIFSLNYNFWYERTKLNKVISVEYHKREGKRIRGFVFDPEFDPQEFLSLFLVSNQG</sequence>
<reference evidence="2" key="1">
    <citation type="journal article" date="2020" name="mSystems">
        <title>Genome- and Community-Level Interaction Insights into Carbon Utilization and Element Cycling Functions of Hydrothermarchaeota in Hydrothermal Sediment.</title>
        <authorList>
            <person name="Zhou Z."/>
            <person name="Liu Y."/>
            <person name="Xu W."/>
            <person name="Pan J."/>
            <person name="Luo Z.H."/>
            <person name="Li M."/>
        </authorList>
    </citation>
    <scope>NUCLEOTIDE SEQUENCE [LARGE SCALE GENOMIC DNA]</scope>
    <source>
        <strain evidence="2">SpSt-70</strain>
    </source>
</reference>
<feature type="transmembrane region" description="Helical" evidence="1">
    <location>
        <begin position="6"/>
        <end position="25"/>
    </location>
</feature>
<organism evidence="2">
    <name type="scientific">Dictyoglomus thermophilum</name>
    <dbReference type="NCBI Taxonomy" id="14"/>
    <lineage>
        <taxon>Bacteria</taxon>
        <taxon>Pseudomonadati</taxon>
        <taxon>Dictyoglomota</taxon>
        <taxon>Dictyoglomia</taxon>
        <taxon>Dictyoglomales</taxon>
        <taxon>Dictyoglomaceae</taxon>
        <taxon>Dictyoglomus</taxon>
    </lineage>
</organism>
<evidence type="ECO:0000313" key="2">
    <source>
        <dbReference type="EMBL" id="HGK24625.1"/>
    </source>
</evidence>
<gene>
    <name evidence="2" type="ORF">ENU78_09420</name>
</gene>
<keyword evidence="1" id="KW-1133">Transmembrane helix</keyword>
<proteinExistence type="predicted"/>
<dbReference type="AlphaFoldDB" id="A0A7C3PS37"/>
<feature type="transmembrane region" description="Helical" evidence="1">
    <location>
        <begin position="32"/>
        <end position="52"/>
    </location>
</feature>
<evidence type="ECO:0000256" key="1">
    <source>
        <dbReference type="SAM" id="Phobius"/>
    </source>
</evidence>
<name>A0A7C3PS37_DICTH</name>
<accession>A0A7C3PS37</accession>
<comment type="caution">
    <text evidence="2">The sequence shown here is derived from an EMBL/GenBank/DDBJ whole genome shotgun (WGS) entry which is preliminary data.</text>
</comment>
<dbReference type="EMBL" id="DTDV01000023">
    <property type="protein sequence ID" value="HGK24625.1"/>
    <property type="molecule type" value="Genomic_DNA"/>
</dbReference>
<protein>
    <submittedName>
        <fullName evidence="2">DUF58 domain-containing protein</fullName>
    </submittedName>
</protein>
<keyword evidence="1" id="KW-0812">Transmembrane</keyword>
<dbReference type="PANTHER" id="PTHR34351">
    <property type="entry name" value="SLR1927 PROTEIN-RELATED"/>
    <property type="match status" value="1"/>
</dbReference>
<keyword evidence="1" id="KW-0472">Membrane</keyword>